<evidence type="ECO:0000313" key="3">
    <source>
        <dbReference type="EMBL" id="GAI44289.1"/>
    </source>
</evidence>
<accession>X1QLY2</accession>
<name>X1QLY2_9ZZZZ</name>
<dbReference type="PANTHER" id="PTHR35901:SF1">
    <property type="entry name" value="EXONUCLEASE VAPC9"/>
    <property type="match status" value="1"/>
</dbReference>
<sequence length="133" mass="15369">MEYILDSSVIFKWFSYENEENVDKALSILDMYRENKLEIIIPELVIYEVSNALRFNNNFSSIETRKIISTLINLELNVIGLNSKVMDSAIKIAYEENITIYDAVFISLSKIMKVPLISANPRHHKVLKRGSII</sequence>
<feature type="domain" description="PIN" evidence="2">
    <location>
        <begin position="3"/>
        <end position="126"/>
    </location>
</feature>
<feature type="non-terminal residue" evidence="3">
    <location>
        <position position="133"/>
    </location>
</feature>
<dbReference type="InterPro" id="IPR044153">
    <property type="entry name" value="PIN_Pae0151-like"/>
</dbReference>
<dbReference type="CDD" id="cd09873">
    <property type="entry name" value="PIN_Pae0151-like"/>
    <property type="match status" value="1"/>
</dbReference>
<dbReference type="AlphaFoldDB" id="X1QLY2"/>
<comment type="caution">
    <text evidence="3">The sequence shown here is derived from an EMBL/GenBank/DDBJ whole genome shotgun (WGS) entry which is preliminary data.</text>
</comment>
<keyword evidence="1" id="KW-0460">Magnesium</keyword>
<dbReference type="InterPro" id="IPR051619">
    <property type="entry name" value="TypeII_TA_RNase_PINc/VapC"/>
</dbReference>
<dbReference type="PANTHER" id="PTHR35901">
    <property type="entry name" value="RIBONUCLEASE VAPC3"/>
    <property type="match status" value="1"/>
</dbReference>
<evidence type="ECO:0000256" key="1">
    <source>
        <dbReference type="ARBA" id="ARBA00022842"/>
    </source>
</evidence>
<dbReference type="InterPro" id="IPR002716">
    <property type="entry name" value="PIN_dom"/>
</dbReference>
<proteinExistence type="predicted"/>
<dbReference type="InterPro" id="IPR029060">
    <property type="entry name" value="PIN-like_dom_sf"/>
</dbReference>
<gene>
    <name evidence="3" type="ORF">S06H3_41297</name>
</gene>
<organism evidence="3">
    <name type="scientific">marine sediment metagenome</name>
    <dbReference type="NCBI Taxonomy" id="412755"/>
    <lineage>
        <taxon>unclassified sequences</taxon>
        <taxon>metagenomes</taxon>
        <taxon>ecological metagenomes</taxon>
    </lineage>
</organism>
<dbReference type="SUPFAM" id="SSF88723">
    <property type="entry name" value="PIN domain-like"/>
    <property type="match status" value="1"/>
</dbReference>
<reference evidence="3" key="1">
    <citation type="journal article" date="2014" name="Front. Microbiol.">
        <title>High frequency of phylogenetically diverse reductive dehalogenase-homologous genes in deep subseafloor sedimentary metagenomes.</title>
        <authorList>
            <person name="Kawai M."/>
            <person name="Futagami T."/>
            <person name="Toyoda A."/>
            <person name="Takaki Y."/>
            <person name="Nishi S."/>
            <person name="Hori S."/>
            <person name="Arai W."/>
            <person name="Tsubouchi T."/>
            <person name="Morono Y."/>
            <person name="Uchiyama I."/>
            <person name="Ito T."/>
            <person name="Fujiyama A."/>
            <person name="Inagaki F."/>
            <person name="Takami H."/>
        </authorList>
    </citation>
    <scope>NUCLEOTIDE SEQUENCE</scope>
    <source>
        <strain evidence="3">Expedition CK06-06</strain>
    </source>
</reference>
<dbReference type="EMBL" id="BARV01025430">
    <property type="protein sequence ID" value="GAI44289.1"/>
    <property type="molecule type" value="Genomic_DNA"/>
</dbReference>
<dbReference type="Pfam" id="PF01850">
    <property type="entry name" value="PIN"/>
    <property type="match status" value="1"/>
</dbReference>
<protein>
    <recommendedName>
        <fullName evidence="2">PIN domain-containing protein</fullName>
    </recommendedName>
</protein>
<evidence type="ECO:0000259" key="2">
    <source>
        <dbReference type="Pfam" id="PF01850"/>
    </source>
</evidence>
<dbReference type="Gene3D" id="3.40.50.1010">
    <property type="entry name" value="5'-nuclease"/>
    <property type="match status" value="1"/>
</dbReference>